<comment type="subcellular location">
    <subcellularLocation>
        <location evidence="1">Mitochondrion inner membrane</location>
        <topology evidence="1">Peripheral membrane protein</topology>
        <orientation evidence="1">Matrix side</orientation>
    </subcellularLocation>
</comment>
<dbReference type="PANTHER" id="PTHR14200:SF11">
    <property type="entry name" value="CYTOCHROME C OXIDASE SUBUNIT 5A, MITOCHONDRIAL"/>
    <property type="match status" value="1"/>
</dbReference>
<dbReference type="GO" id="GO:0006123">
    <property type="term" value="P:mitochondrial electron transport, cytochrome c to oxygen"/>
    <property type="evidence" value="ECO:0007669"/>
    <property type="project" value="InterPro"/>
</dbReference>
<dbReference type="GO" id="GO:0045277">
    <property type="term" value="C:respiratory chain complex IV"/>
    <property type="evidence" value="ECO:0007669"/>
    <property type="project" value="InterPro"/>
</dbReference>
<dbReference type="AlphaFoldDB" id="A0A1D1Y491"/>
<evidence type="ECO:0000256" key="2">
    <source>
        <dbReference type="ARBA" id="ARBA00004673"/>
    </source>
</evidence>
<dbReference type="InterPro" id="IPR036545">
    <property type="entry name" value="Cyt_c_oxidase_su5A/6_sf"/>
</dbReference>
<dbReference type="GO" id="GO:0005743">
    <property type="term" value="C:mitochondrial inner membrane"/>
    <property type="evidence" value="ECO:0007669"/>
    <property type="project" value="UniProtKB-SubCell"/>
</dbReference>
<dbReference type="PANTHER" id="PTHR14200">
    <property type="entry name" value="CYTOCHROME C OXIDASE POLYPEPTIDE"/>
    <property type="match status" value="1"/>
</dbReference>
<dbReference type="Pfam" id="PF02284">
    <property type="entry name" value="COX5A"/>
    <property type="match status" value="1"/>
</dbReference>
<accession>A0A1D1Y491</accession>
<evidence type="ECO:0000256" key="3">
    <source>
        <dbReference type="ARBA" id="ARBA00007972"/>
    </source>
</evidence>
<name>A0A1D1Y491_9ARAE</name>
<gene>
    <name evidence="11" type="primary">COX6_0</name>
    <name evidence="11" type="ORF">g.156246</name>
</gene>
<evidence type="ECO:0000256" key="10">
    <source>
        <dbReference type="ARBA" id="ARBA00023136"/>
    </source>
</evidence>
<keyword evidence="10" id="KW-0472">Membrane</keyword>
<reference evidence="11" key="1">
    <citation type="submission" date="2015-07" db="EMBL/GenBank/DDBJ databases">
        <title>Transcriptome Assembly of Anthurium amnicola.</title>
        <authorList>
            <person name="Suzuki J."/>
        </authorList>
    </citation>
    <scope>NUCLEOTIDE SEQUENCE</scope>
</reference>
<keyword evidence="5" id="KW-0479">Metal-binding</keyword>
<comment type="pathway">
    <text evidence="2">Energy metabolism; oxidative phosphorylation.</text>
</comment>
<evidence type="ECO:0000313" key="11">
    <source>
        <dbReference type="EMBL" id="JAT49470.1"/>
    </source>
</evidence>
<keyword evidence="7" id="KW-0809">Transit peptide</keyword>
<keyword evidence="4" id="KW-0349">Heme</keyword>
<evidence type="ECO:0000256" key="6">
    <source>
        <dbReference type="ARBA" id="ARBA00022792"/>
    </source>
</evidence>
<dbReference type="SUPFAM" id="SSF48479">
    <property type="entry name" value="Cytochrome c oxidase subunit E"/>
    <property type="match status" value="1"/>
</dbReference>
<dbReference type="GO" id="GO:0046872">
    <property type="term" value="F:metal ion binding"/>
    <property type="evidence" value="ECO:0007669"/>
    <property type="project" value="UniProtKB-KW"/>
</dbReference>
<evidence type="ECO:0000256" key="8">
    <source>
        <dbReference type="ARBA" id="ARBA00023004"/>
    </source>
</evidence>
<keyword evidence="9" id="KW-0496">Mitochondrion</keyword>
<protein>
    <submittedName>
        <fullName evidence="11">Cytochrome c oxidase subunit 6, mitochondrial</fullName>
    </submittedName>
</protein>
<keyword evidence="6" id="KW-0999">Mitochondrion inner membrane</keyword>
<dbReference type="Gene3D" id="1.25.40.40">
    <property type="entry name" value="Cytochrome c oxidase, subunit Va/VI"/>
    <property type="match status" value="1"/>
</dbReference>
<dbReference type="EMBL" id="GDJX01018466">
    <property type="protein sequence ID" value="JAT49470.1"/>
    <property type="molecule type" value="Transcribed_RNA"/>
</dbReference>
<dbReference type="FunFam" id="1.25.40.40:FF:000001">
    <property type="entry name" value="Cytochrome c oxidase subunit VI"/>
    <property type="match status" value="1"/>
</dbReference>
<keyword evidence="8" id="KW-0408">Iron</keyword>
<dbReference type="UniPathway" id="UPA00705"/>
<evidence type="ECO:0000256" key="7">
    <source>
        <dbReference type="ARBA" id="ARBA00022946"/>
    </source>
</evidence>
<evidence type="ECO:0000256" key="1">
    <source>
        <dbReference type="ARBA" id="ARBA00004443"/>
    </source>
</evidence>
<sequence length="152" mass="17365">MNRLPAIIRVFPRVGIETYRRSALGMRRARPLETVVPSIASASIRLYSSGHEDESFEAFTDRFVKYFENAEDLFDLQRGLNNCFAYDLVPAVPIIEAALNAARRMDDYSTAVRILEGLKQKVENQQQYNLYLDELKPLKDDLGILTAEEMST</sequence>
<dbReference type="InterPro" id="IPR003204">
    <property type="entry name" value="Cyt_c_oxidase_su5A/6"/>
</dbReference>
<evidence type="ECO:0000256" key="5">
    <source>
        <dbReference type="ARBA" id="ARBA00022723"/>
    </source>
</evidence>
<comment type="similarity">
    <text evidence="3">Belongs to the cytochrome c oxidase subunit 5A family.</text>
</comment>
<dbReference type="CDD" id="cd00923">
    <property type="entry name" value="Cyt_c_Oxidase_Va"/>
    <property type="match status" value="1"/>
</dbReference>
<evidence type="ECO:0000256" key="4">
    <source>
        <dbReference type="ARBA" id="ARBA00022617"/>
    </source>
</evidence>
<proteinExistence type="inferred from homology"/>
<evidence type="ECO:0000256" key="9">
    <source>
        <dbReference type="ARBA" id="ARBA00023128"/>
    </source>
</evidence>
<organism evidence="11">
    <name type="scientific">Anthurium amnicola</name>
    <dbReference type="NCBI Taxonomy" id="1678845"/>
    <lineage>
        <taxon>Eukaryota</taxon>
        <taxon>Viridiplantae</taxon>
        <taxon>Streptophyta</taxon>
        <taxon>Embryophyta</taxon>
        <taxon>Tracheophyta</taxon>
        <taxon>Spermatophyta</taxon>
        <taxon>Magnoliopsida</taxon>
        <taxon>Liliopsida</taxon>
        <taxon>Araceae</taxon>
        <taxon>Pothoideae</taxon>
        <taxon>Potheae</taxon>
        <taxon>Anthurium</taxon>
    </lineage>
</organism>